<feature type="non-terminal residue" evidence="1">
    <location>
        <position position="33"/>
    </location>
</feature>
<dbReference type="AlphaFoldDB" id="A0A087R2T4"/>
<proteinExistence type="predicted"/>
<gene>
    <name evidence="1" type="ORF">AS27_04724</name>
</gene>
<protein>
    <submittedName>
        <fullName evidence="1">Uncharacterized protein</fullName>
    </submittedName>
</protein>
<evidence type="ECO:0000313" key="2">
    <source>
        <dbReference type="Proteomes" id="UP000053286"/>
    </source>
</evidence>
<reference evidence="1 2" key="1">
    <citation type="submission" date="2014-04" db="EMBL/GenBank/DDBJ databases">
        <title>Genome evolution of avian class.</title>
        <authorList>
            <person name="Zhang G."/>
            <person name="Li C."/>
        </authorList>
    </citation>
    <scope>NUCLEOTIDE SEQUENCE [LARGE SCALE GENOMIC DNA]</scope>
    <source>
        <strain evidence="1">BGI_AS27</strain>
    </source>
</reference>
<dbReference type="Proteomes" id="UP000053286">
    <property type="component" value="Unassembled WGS sequence"/>
</dbReference>
<keyword evidence="2" id="KW-1185">Reference proteome</keyword>
<accession>A0A087R2T4</accession>
<organism evidence="1 2">
    <name type="scientific">Aptenodytes forsteri</name>
    <name type="common">Emperor penguin</name>
    <dbReference type="NCBI Taxonomy" id="9233"/>
    <lineage>
        <taxon>Eukaryota</taxon>
        <taxon>Metazoa</taxon>
        <taxon>Chordata</taxon>
        <taxon>Craniata</taxon>
        <taxon>Vertebrata</taxon>
        <taxon>Euteleostomi</taxon>
        <taxon>Archelosauria</taxon>
        <taxon>Archosauria</taxon>
        <taxon>Dinosauria</taxon>
        <taxon>Saurischia</taxon>
        <taxon>Theropoda</taxon>
        <taxon>Coelurosauria</taxon>
        <taxon>Aves</taxon>
        <taxon>Neognathae</taxon>
        <taxon>Neoaves</taxon>
        <taxon>Aequornithes</taxon>
        <taxon>Sphenisciformes</taxon>
        <taxon>Spheniscidae</taxon>
        <taxon>Aptenodytes</taxon>
    </lineage>
</organism>
<evidence type="ECO:0000313" key="1">
    <source>
        <dbReference type="EMBL" id="KFM07788.1"/>
    </source>
</evidence>
<name>A0A087R2T4_APTFO</name>
<dbReference type="EMBL" id="KL226065">
    <property type="protein sequence ID" value="KFM07788.1"/>
    <property type="molecule type" value="Genomic_DNA"/>
</dbReference>
<sequence length="33" mass="3554">SIGSLFSISVNLLIDILLEACANSLQIGINERH</sequence>
<feature type="non-terminal residue" evidence="1">
    <location>
        <position position="1"/>
    </location>
</feature>